<feature type="binding site" evidence="5">
    <location>
        <begin position="154"/>
        <end position="155"/>
    </location>
    <ligand>
        <name>S-methyl-5'-thioadenosine</name>
        <dbReference type="ChEBI" id="CHEBI:17509"/>
    </ligand>
</feature>
<evidence type="ECO:0000256" key="1">
    <source>
        <dbReference type="ARBA" id="ARBA00007867"/>
    </source>
</evidence>
<comment type="caution">
    <text evidence="5">Lacks conserved residue(s) required for the propagation of feature annotation.</text>
</comment>
<proteinExistence type="inferred from homology"/>
<evidence type="ECO:0000256" key="3">
    <source>
        <dbReference type="ARBA" id="ARBA00023066"/>
    </source>
</evidence>
<evidence type="ECO:0000259" key="7">
    <source>
        <dbReference type="PROSITE" id="PS51006"/>
    </source>
</evidence>
<evidence type="ECO:0000256" key="6">
    <source>
        <dbReference type="PROSITE-ProRule" id="PRU00354"/>
    </source>
</evidence>
<keyword evidence="3 5" id="KW-0745">Spermidine biosynthesis</keyword>
<dbReference type="EMBL" id="NVWI01000001">
    <property type="protein sequence ID" value="PCJ43394.1"/>
    <property type="molecule type" value="Genomic_DNA"/>
</dbReference>
<dbReference type="Pfam" id="PF01564">
    <property type="entry name" value="Spermine_synth"/>
    <property type="match status" value="1"/>
</dbReference>
<name>A0A2A5CHN0_9GAMM</name>
<evidence type="ECO:0000256" key="4">
    <source>
        <dbReference type="ARBA" id="ARBA00023115"/>
    </source>
</evidence>
<comment type="catalytic activity">
    <reaction evidence="5">
        <text>S-adenosyl 3-(methylsulfanyl)propylamine + putrescine = S-methyl-5'-thioadenosine + spermidine + H(+)</text>
        <dbReference type="Rhea" id="RHEA:12721"/>
        <dbReference type="ChEBI" id="CHEBI:15378"/>
        <dbReference type="ChEBI" id="CHEBI:17509"/>
        <dbReference type="ChEBI" id="CHEBI:57443"/>
        <dbReference type="ChEBI" id="CHEBI:57834"/>
        <dbReference type="ChEBI" id="CHEBI:326268"/>
        <dbReference type="EC" id="2.5.1.16"/>
    </reaction>
</comment>
<dbReference type="Proteomes" id="UP000228987">
    <property type="component" value="Unassembled WGS sequence"/>
</dbReference>
<evidence type="ECO:0000313" key="8">
    <source>
        <dbReference type="EMBL" id="PCJ43394.1"/>
    </source>
</evidence>
<protein>
    <recommendedName>
        <fullName evidence="5">Polyamine aminopropyltransferase</fullName>
    </recommendedName>
    <alternativeName>
        <fullName evidence="5">Putrescine aminopropyltransferase</fullName>
        <shortName evidence="5">PAPT</shortName>
    </alternativeName>
    <alternativeName>
        <fullName evidence="5">Spermidine synthase</fullName>
        <shortName evidence="5">SPDS</shortName>
        <shortName evidence="5">SPDSY</shortName>
        <ecNumber evidence="5">2.5.1.16</ecNumber>
    </alternativeName>
</protein>
<sequence>MKKKIKYWFSSFVLFFFASFFILQNSSAQRGIREIHQERSLYRNIIVTEDSTRRCLRFTMTRRTGQNQSCRFLENPQELVFPYAKMTLSSLLVQAEPQRILIIGLGGGTLPEVYHTLFPEAEIIISEIDEAVLRVAEDFFEFEQTDKIKVDIGDGRVYVKRAALRNESFDLVIIDAFNGEYIPEHLMTEEFLEEIKSLLPEDGMLVSNTFSTSRLYDAESQTYHNVFGEFINLRMNNTGNRIIIASRQELPGLNTLNRRAANWRNRLEIFGMDVTDYPRFMSKEIDWNVDERPLTDQYSPANLLNN</sequence>
<dbReference type="EC" id="2.5.1.16" evidence="5"/>
<dbReference type="InterPro" id="IPR001045">
    <property type="entry name" value="Spermi_synthase"/>
</dbReference>
<dbReference type="InterPro" id="IPR030374">
    <property type="entry name" value="PABS"/>
</dbReference>
<dbReference type="PANTHER" id="PTHR43317:SF1">
    <property type="entry name" value="THERMOSPERMINE SYNTHASE ACAULIS5"/>
    <property type="match status" value="1"/>
</dbReference>
<evidence type="ECO:0000256" key="2">
    <source>
        <dbReference type="ARBA" id="ARBA00022679"/>
    </source>
</evidence>
<feature type="active site" description="Proton acceptor" evidence="5 6">
    <location>
        <position position="175"/>
    </location>
</feature>
<feature type="binding site" evidence="5">
    <location>
        <position position="43"/>
    </location>
    <ligand>
        <name>S-methyl-5'-thioadenosine</name>
        <dbReference type="ChEBI" id="CHEBI:17509"/>
    </ligand>
</feature>
<keyword evidence="4 5" id="KW-0620">Polyamine biosynthesis</keyword>
<comment type="function">
    <text evidence="5">Catalyzes the irreversible transfer of a propylamine group from the amino donor S-adenosylmethioninamine (decarboxy-AdoMet) to putrescine (1,4-diaminobutane) to yield spermidine.</text>
</comment>
<organism evidence="8 9">
    <name type="scientific">SAR86 cluster bacterium</name>
    <dbReference type="NCBI Taxonomy" id="2030880"/>
    <lineage>
        <taxon>Bacteria</taxon>
        <taxon>Pseudomonadati</taxon>
        <taxon>Pseudomonadota</taxon>
        <taxon>Gammaproteobacteria</taxon>
        <taxon>SAR86 cluster</taxon>
    </lineage>
</organism>
<dbReference type="GO" id="GO:0008295">
    <property type="term" value="P:spermidine biosynthetic process"/>
    <property type="evidence" value="ECO:0007669"/>
    <property type="project" value="UniProtKB-UniRule"/>
</dbReference>
<comment type="pathway">
    <text evidence="5">Amine and polyamine biosynthesis; spermidine biosynthesis; spermidine from putrescine: step 1/1.</text>
</comment>
<comment type="subunit">
    <text evidence="5">Homodimer or homotetramer.</text>
</comment>
<comment type="similarity">
    <text evidence="1 5">Belongs to the spermidine/spermine synthase family.</text>
</comment>
<comment type="caution">
    <text evidence="8">The sequence shown here is derived from an EMBL/GenBank/DDBJ whole genome shotgun (WGS) entry which is preliminary data.</text>
</comment>
<dbReference type="PANTHER" id="PTHR43317">
    <property type="entry name" value="THERMOSPERMINE SYNTHASE ACAULIS5"/>
    <property type="match status" value="1"/>
</dbReference>
<keyword evidence="2 5" id="KW-0808">Transferase</keyword>
<feature type="binding site" evidence="5">
    <location>
        <position position="127"/>
    </location>
    <ligand>
        <name>S-methyl-5'-thioadenosine</name>
        <dbReference type="ChEBI" id="CHEBI:17509"/>
    </ligand>
</feature>
<dbReference type="AlphaFoldDB" id="A0A2A5CHN0"/>
<dbReference type="SUPFAM" id="SSF53335">
    <property type="entry name" value="S-adenosyl-L-methionine-dependent methyltransferases"/>
    <property type="match status" value="1"/>
</dbReference>
<dbReference type="HAMAP" id="MF_00198">
    <property type="entry name" value="Spermidine_synth"/>
    <property type="match status" value="1"/>
</dbReference>
<evidence type="ECO:0000256" key="5">
    <source>
        <dbReference type="HAMAP-Rule" id="MF_00198"/>
    </source>
</evidence>
<dbReference type="Gene3D" id="3.40.50.150">
    <property type="entry name" value="Vaccinia Virus protein VP39"/>
    <property type="match status" value="1"/>
</dbReference>
<reference evidence="9" key="1">
    <citation type="submission" date="2017-08" db="EMBL/GenBank/DDBJ databases">
        <title>A dynamic microbial community with high functional redundancy inhabits the cold, oxic subseafloor aquifer.</title>
        <authorList>
            <person name="Tully B.J."/>
            <person name="Wheat C.G."/>
            <person name="Glazer B.T."/>
            <person name="Huber J.A."/>
        </authorList>
    </citation>
    <scope>NUCLEOTIDE SEQUENCE [LARGE SCALE GENOMIC DNA]</scope>
</reference>
<dbReference type="InterPro" id="IPR029063">
    <property type="entry name" value="SAM-dependent_MTases_sf"/>
</dbReference>
<feature type="domain" description="PABS" evidence="7">
    <location>
        <begin position="6"/>
        <end position="258"/>
    </location>
</feature>
<dbReference type="GO" id="GO:0010487">
    <property type="term" value="F:thermospermine synthase activity"/>
    <property type="evidence" value="ECO:0007669"/>
    <property type="project" value="UniProtKB-ARBA"/>
</dbReference>
<evidence type="ECO:0000313" key="9">
    <source>
        <dbReference type="Proteomes" id="UP000228987"/>
    </source>
</evidence>
<accession>A0A2A5CHN0</accession>
<dbReference type="CDD" id="cd02440">
    <property type="entry name" value="AdoMet_MTases"/>
    <property type="match status" value="1"/>
</dbReference>
<dbReference type="GO" id="GO:0004766">
    <property type="term" value="F:spermidine synthase activity"/>
    <property type="evidence" value="ECO:0007669"/>
    <property type="project" value="UniProtKB-UniRule"/>
</dbReference>
<dbReference type="PROSITE" id="PS51006">
    <property type="entry name" value="PABS_2"/>
    <property type="match status" value="1"/>
</dbReference>
<dbReference type="UniPathway" id="UPA00248">
    <property type="reaction ID" value="UER00314"/>
</dbReference>
<gene>
    <name evidence="5" type="primary">speE</name>
    <name evidence="8" type="ORF">COA71_00545</name>
</gene>
<dbReference type="NCBIfam" id="NF037959">
    <property type="entry name" value="MFS_SpdSyn"/>
    <property type="match status" value="1"/>
</dbReference>